<name>A0A1M6AZQ8_9FLAO</name>
<proteinExistence type="predicted"/>
<dbReference type="CDD" id="cd09632">
    <property type="entry name" value="PliI_like"/>
    <property type="match status" value="1"/>
</dbReference>
<accession>A0A1M6AZQ8</accession>
<dbReference type="OrthoDB" id="946181at2"/>
<organism evidence="1 2">
    <name type="scientific">Arenibacter nanhaiticus</name>
    <dbReference type="NCBI Taxonomy" id="558155"/>
    <lineage>
        <taxon>Bacteria</taxon>
        <taxon>Pseudomonadati</taxon>
        <taxon>Bacteroidota</taxon>
        <taxon>Flavobacteriia</taxon>
        <taxon>Flavobacteriales</taxon>
        <taxon>Flavobacteriaceae</taxon>
        <taxon>Arenibacter</taxon>
    </lineage>
</organism>
<protein>
    <recommendedName>
        <fullName evidence="3">Lysozyme inhibitor of I-type lysozyme</fullName>
    </recommendedName>
</protein>
<keyword evidence="2" id="KW-1185">Reference proteome</keyword>
<evidence type="ECO:0008006" key="3">
    <source>
        <dbReference type="Google" id="ProtNLM"/>
    </source>
</evidence>
<dbReference type="InterPro" id="IPR031948">
    <property type="entry name" value="PliI"/>
</dbReference>
<evidence type="ECO:0000313" key="2">
    <source>
        <dbReference type="Proteomes" id="UP000184231"/>
    </source>
</evidence>
<reference evidence="2" key="1">
    <citation type="submission" date="2016-11" db="EMBL/GenBank/DDBJ databases">
        <authorList>
            <person name="Varghese N."/>
            <person name="Submissions S."/>
        </authorList>
    </citation>
    <scope>NUCLEOTIDE SEQUENCE [LARGE SCALE GENOMIC DNA]</scope>
    <source>
        <strain evidence="2">CGMCC 1.8863</strain>
    </source>
</reference>
<dbReference type="EMBL" id="FQYX01000002">
    <property type="protein sequence ID" value="SHI41942.1"/>
    <property type="molecule type" value="Genomic_DNA"/>
</dbReference>
<dbReference type="Gene3D" id="2.40.128.460">
    <property type="entry name" value="Periplasmic lysozyme inhibitor of I-type lysozyme"/>
    <property type="match status" value="1"/>
</dbReference>
<sequence>MKKHLLAAILLTLIFSCKNHKENDISTDFGSNTPQTARSFGTNSTLIGDYVSGNYSRRDKGYDWVAVSVRESSESNLHISVRSRNDQKKPSCTFDAIASRVNDSTYTVDSREGEFLFVFENDVISIKSREAEKSSFLSYYCSGGSSLAGNYQKINEPLDKNQIDSRIFVKNLNYNNIGFEISSTGSGSIQELHIKPYGLTIDNQEILLDIDARVTQAEIGDLNADGFPELLIYTTSAGSGSYGDVIGYSVNGGKFLTPIYFPDISENENAKEGYMGHDQFSIIDNILVQRYKTYEVGDTNSNPTGNLRKIEYKLKDVGGSKQFVLDKIIDVLAY</sequence>
<gene>
    <name evidence="1" type="ORF">SAMN04487911_10216</name>
</gene>
<evidence type="ECO:0000313" key="1">
    <source>
        <dbReference type="EMBL" id="SHI41942.1"/>
    </source>
</evidence>
<dbReference type="Proteomes" id="UP000184231">
    <property type="component" value="Unassembled WGS sequence"/>
</dbReference>
<dbReference type="STRING" id="558155.SAMN04487911_10216"/>
<dbReference type="InterPro" id="IPR038643">
    <property type="entry name" value="PliI_sf"/>
</dbReference>
<dbReference type="RefSeq" id="WP_072762858.1">
    <property type="nucleotide sequence ID" value="NZ_FQYX01000002.1"/>
</dbReference>
<dbReference type="AlphaFoldDB" id="A0A1M6AZQ8"/>
<dbReference type="PROSITE" id="PS51257">
    <property type="entry name" value="PROKAR_LIPOPROTEIN"/>
    <property type="match status" value="1"/>
</dbReference>